<dbReference type="AlphaFoldDB" id="A0A9X4KRQ8"/>
<reference evidence="2" key="1">
    <citation type="submission" date="2022-10" db="EMBL/GenBank/DDBJ databases">
        <title>Comparative genomic analysis of Cohnella hashimotonis sp. nov., isolated from the International Space Station.</title>
        <authorList>
            <person name="Simpson A."/>
            <person name="Venkateswaran K."/>
        </authorList>
    </citation>
    <scope>NUCLEOTIDE SEQUENCE</scope>
    <source>
        <strain evidence="2">DSM 28161</strain>
    </source>
</reference>
<feature type="domain" description="3-keto-alpha-glucoside-1,2-lyase/3-keto-2-hydroxy-glucal hydratase" evidence="1">
    <location>
        <begin position="681"/>
        <end position="839"/>
    </location>
</feature>
<comment type="caution">
    <text evidence="2">The sequence shown here is derived from an EMBL/GenBank/DDBJ whole genome shotgun (WGS) entry which is preliminary data.</text>
</comment>
<organism evidence="2 3">
    <name type="scientific">Cohnella rhizosphaerae</name>
    <dbReference type="NCBI Taxonomy" id="1457232"/>
    <lineage>
        <taxon>Bacteria</taxon>
        <taxon>Bacillati</taxon>
        <taxon>Bacillota</taxon>
        <taxon>Bacilli</taxon>
        <taxon>Bacillales</taxon>
        <taxon>Paenibacillaceae</taxon>
        <taxon>Cohnella</taxon>
    </lineage>
</organism>
<dbReference type="SUPFAM" id="SSF51126">
    <property type="entry name" value="Pectin lyase-like"/>
    <property type="match status" value="1"/>
</dbReference>
<dbReference type="SMART" id="SM00710">
    <property type="entry name" value="PbH1"/>
    <property type="match status" value="7"/>
</dbReference>
<dbReference type="InterPro" id="IPR012334">
    <property type="entry name" value="Pectin_lyas_fold"/>
</dbReference>
<keyword evidence="3" id="KW-1185">Reference proteome</keyword>
<sequence length="842" mass="89252">MLSIPSLATKTYANNATYYVDSVGGSDGNSGLSESSAWQSLAKVNGTTFQPGDKILFKAGSVWSGQLHPLGSGTSGAPIVIDKYGSGGRPIINGNGLIGATVYFYNQQYWEVNNLEITNSATAEGERYGIKVEAQDVGTYNHFYIQNNYVHDVKGTNSDALKATGGILVLVTGTAVRSKWNDVRIDGNTVERVDRTGINSASSWGNNDNTGSFEPFTNLVISNNTLNDIGGDGIVMRASINGLIQYNVVNAAHNRDTHYDVAIWAINSTNPVMQYNEAYNTKTTNDGQGFDCDYNLSGCTVQYNYSHDNEGGFLLIMGVGAIRNVDMVVRYNISQNDRARTFQFSDSYTPLNASIYNNTIYVGSGLTTSIVYGLGGSNPLSFKNNIVYNLGSGGYTVKGNDVYDYNVFYGNHPASEPSDPHKLTSDPMFVTAGSGGTGRNTVDGYKLVAGSPALGSGVLIGGNGGKDYWGNAVSSAGAPNRGAYNGAGIPAGGANLTLLSDNFETGAATGWSASGGTWNVVTDGSKVYNQSSTAAAGVTAYSGQSAWQNYAVSAKVKADAFDSTNYAGVGLVARRVDDNNYYVFMYYKLNNTLKIAKVSGGTATDLVTMPFSLSTGTWYDFKAVVNGSALELWVNGVKQLSATDTSIGAGQAGLYAHRANAKFDDVKAAPIFGEDFESGYAAGWALSGGTWSVATDGTKVYNQSSTSAASAIAYAGQNTLQNYAVSAKVKADAFDSGSYAGVGLVARRVDSNNYYVFMYYKLTNTLKITKVAGGVATDLISTAYSLNTGTWYDLKAVVNGSTLELWVNGTKQLTTTDTAIASGQFGLYAHRANAKFDQVMQY</sequence>
<dbReference type="Gene3D" id="2.60.120.560">
    <property type="entry name" value="Exo-inulinase, domain 1"/>
    <property type="match status" value="2"/>
</dbReference>
<accession>A0A9X4KRQ8</accession>
<gene>
    <name evidence="2" type="ORF">OMP40_08920</name>
</gene>
<proteinExistence type="predicted"/>
<protein>
    <submittedName>
        <fullName evidence="2">DUF1080 domain-containing protein</fullName>
    </submittedName>
</protein>
<evidence type="ECO:0000313" key="3">
    <source>
        <dbReference type="Proteomes" id="UP001153404"/>
    </source>
</evidence>
<dbReference type="EMBL" id="JAPDIA010000003">
    <property type="protein sequence ID" value="MDG0809463.1"/>
    <property type="molecule type" value="Genomic_DNA"/>
</dbReference>
<evidence type="ECO:0000313" key="2">
    <source>
        <dbReference type="EMBL" id="MDG0809463.1"/>
    </source>
</evidence>
<name>A0A9X4KRQ8_9BACL</name>
<dbReference type="SUPFAM" id="SSF49899">
    <property type="entry name" value="Concanavalin A-like lectins/glucanases"/>
    <property type="match status" value="2"/>
</dbReference>
<dbReference type="RefSeq" id="WP_277530778.1">
    <property type="nucleotide sequence ID" value="NZ_JAPDIA010000003.1"/>
</dbReference>
<dbReference type="InterPro" id="IPR010496">
    <property type="entry name" value="AL/BT2_dom"/>
</dbReference>
<dbReference type="InterPro" id="IPR006626">
    <property type="entry name" value="PbH1"/>
</dbReference>
<dbReference type="Proteomes" id="UP001153404">
    <property type="component" value="Unassembled WGS sequence"/>
</dbReference>
<feature type="domain" description="3-keto-alpha-glucoside-1,2-lyase/3-keto-2-hydroxy-glucal hydratase" evidence="1">
    <location>
        <begin position="508"/>
        <end position="667"/>
    </location>
</feature>
<dbReference type="GO" id="GO:0016787">
    <property type="term" value="F:hydrolase activity"/>
    <property type="evidence" value="ECO:0007669"/>
    <property type="project" value="InterPro"/>
</dbReference>
<dbReference type="InterPro" id="IPR013320">
    <property type="entry name" value="ConA-like_dom_sf"/>
</dbReference>
<dbReference type="InterPro" id="IPR011050">
    <property type="entry name" value="Pectin_lyase_fold/virulence"/>
</dbReference>
<dbReference type="Gene3D" id="2.160.20.10">
    <property type="entry name" value="Single-stranded right-handed beta-helix, Pectin lyase-like"/>
    <property type="match status" value="1"/>
</dbReference>
<evidence type="ECO:0000259" key="1">
    <source>
        <dbReference type="Pfam" id="PF06439"/>
    </source>
</evidence>
<dbReference type="Pfam" id="PF06439">
    <property type="entry name" value="3keto-disac_hyd"/>
    <property type="match status" value="2"/>
</dbReference>